<dbReference type="PANTHER" id="PTHR14652">
    <property type="entry name" value="TYPE 2 DNA TOPOISOMERASE 6 SUBUNIT B-LIKE"/>
    <property type="match status" value="1"/>
</dbReference>
<evidence type="ECO:0000313" key="2">
    <source>
        <dbReference type="EMBL" id="RMB90535.1"/>
    </source>
</evidence>
<feature type="region of interest" description="Disordered" evidence="1">
    <location>
        <begin position="212"/>
        <end position="301"/>
    </location>
</feature>
<gene>
    <name evidence="2" type="ORF">DUI87_33136</name>
</gene>
<organism evidence="2 3">
    <name type="scientific">Hirundo rustica rustica</name>
    <dbReference type="NCBI Taxonomy" id="333673"/>
    <lineage>
        <taxon>Eukaryota</taxon>
        <taxon>Metazoa</taxon>
        <taxon>Chordata</taxon>
        <taxon>Craniata</taxon>
        <taxon>Vertebrata</taxon>
        <taxon>Euteleostomi</taxon>
        <taxon>Archelosauria</taxon>
        <taxon>Archosauria</taxon>
        <taxon>Dinosauria</taxon>
        <taxon>Saurischia</taxon>
        <taxon>Theropoda</taxon>
        <taxon>Coelurosauria</taxon>
        <taxon>Aves</taxon>
        <taxon>Neognathae</taxon>
        <taxon>Neoaves</taxon>
        <taxon>Telluraves</taxon>
        <taxon>Australaves</taxon>
        <taxon>Passeriformes</taxon>
        <taxon>Sylvioidea</taxon>
        <taxon>Hirundinidae</taxon>
        <taxon>Hirundo</taxon>
    </lineage>
</organism>
<dbReference type="AlphaFoldDB" id="A0A3M0IPF2"/>
<feature type="compositionally biased region" description="Acidic residues" evidence="1">
    <location>
        <begin position="237"/>
        <end position="247"/>
    </location>
</feature>
<proteinExistence type="predicted"/>
<dbReference type="PANTHER" id="PTHR14652:SF2">
    <property type="entry name" value="TYPE 2 DNA TOPOISOMERASE 6 SUBUNIT B-LIKE"/>
    <property type="match status" value="1"/>
</dbReference>
<dbReference type="STRING" id="333673.A0A3M0IPF2"/>
<dbReference type="EMBL" id="QRBI01000249">
    <property type="protein sequence ID" value="RMB90535.1"/>
    <property type="molecule type" value="Genomic_DNA"/>
</dbReference>
<accession>A0A3M0IPF2</accession>
<keyword evidence="3" id="KW-1185">Reference proteome</keyword>
<dbReference type="InterPro" id="IPR028040">
    <property type="entry name" value="TopoVIB-like"/>
</dbReference>
<evidence type="ECO:0000313" key="3">
    <source>
        <dbReference type="Proteomes" id="UP000269221"/>
    </source>
</evidence>
<evidence type="ECO:0000256" key="1">
    <source>
        <dbReference type="SAM" id="MobiDB-lite"/>
    </source>
</evidence>
<sequence length="301" mass="32317">MAEEAVRAVLEQLLVALGTPRNGEPRRGALLVALTAGGGPGGAPCTLTVAASGPLGRDLNPEALGGEPVPPDVTFAVRWDPPEGDGDPQTPPEGDPKTLLVFLFLRHRDPFGGYDAGTRRLLLPQLEPTLRLSRPALARGLRALLHPLLGELRRQHQARQRVARAQALAVAAVTAVVAASSSARFRSACLGVLQVQDTAALAAAARRRWAEVSVSRRPRLPRGGTPQKQRRRRREEQQEEEEEEEEGGGGGRAPEQPESGFRGVDALRDRTEPSPIPVLPVHPGSSQYPHPSFTSCSQFFS</sequence>
<feature type="compositionally biased region" description="Polar residues" evidence="1">
    <location>
        <begin position="284"/>
        <end position="301"/>
    </location>
</feature>
<dbReference type="OrthoDB" id="9424252at2759"/>
<reference evidence="2 3" key="1">
    <citation type="submission" date="2018-07" db="EMBL/GenBank/DDBJ databases">
        <title>A high quality draft genome assembly of the barn swallow (H. rustica rustica).</title>
        <authorList>
            <person name="Formenti G."/>
            <person name="Chiara M."/>
            <person name="Poveda L."/>
            <person name="Francoijs K.-J."/>
            <person name="Bonisoli-Alquati A."/>
            <person name="Canova L."/>
            <person name="Gianfranceschi L."/>
            <person name="Horner D.S."/>
            <person name="Saino N."/>
        </authorList>
    </citation>
    <scope>NUCLEOTIDE SEQUENCE [LARGE SCALE GENOMIC DNA]</scope>
    <source>
        <strain evidence="2">Chelidonia</strain>
        <tissue evidence="2">Blood</tissue>
    </source>
</reference>
<protein>
    <submittedName>
        <fullName evidence="2">Uncharacterized protein</fullName>
    </submittedName>
</protein>
<dbReference type="GO" id="GO:0042138">
    <property type="term" value="P:meiotic DNA double-strand break formation"/>
    <property type="evidence" value="ECO:0007669"/>
    <property type="project" value="InterPro"/>
</dbReference>
<name>A0A3M0IPF2_HIRRU</name>
<dbReference type="Pfam" id="PF15091">
    <property type="entry name" value="DUF4554"/>
    <property type="match status" value="1"/>
</dbReference>
<dbReference type="Proteomes" id="UP000269221">
    <property type="component" value="Unassembled WGS sequence"/>
</dbReference>
<comment type="caution">
    <text evidence="2">The sequence shown here is derived from an EMBL/GenBank/DDBJ whole genome shotgun (WGS) entry which is preliminary data.</text>
</comment>